<accession>A0A0A9EHH0</accession>
<organism evidence="1">
    <name type="scientific">Arundo donax</name>
    <name type="common">Giant reed</name>
    <name type="synonym">Donax arundinaceus</name>
    <dbReference type="NCBI Taxonomy" id="35708"/>
    <lineage>
        <taxon>Eukaryota</taxon>
        <taxon>Viridiplantae</taxon>
        <taxon>Streptophyta</taxon>
        <taxon>Embryophyta</taxon>
        <taxon>Tracheophyta</taxon>
        <taxon>Spermatophyta</taxon>
        <taxon>Magnoliopsida</taxon>
        <taxon>Liliopsida</taxon>
        <taxon>Poales</taxon>
        <taxon>Poaceae</taxon>
        <taxon>PACMAD clade</taxon>
        <taxon>Arundinoideae</taxon>
        <taxon>Arundineae</taxon>
        <taxon>Arundo</taxon>
    </lineage>
</organism>
<protein>
    <submittedName>
        <fullName evidence="1">Uncharacterized protein</fullName>
    </submittedName>
</protein>
<dbReference type="AlphaFoldDB" id="A0A0A9EHH0"/>
<reference evidence="1" key="1">
    <citation type="submission" date="2014-09" db="EMBL/GenBank/DDBJ databases">
        <authorList>
            <person name="Magalhaes I.L.F."/>
            <person name="Oliveira U."/>
            <person name="Santos F.R."/>
            <person name="Vidigal T.H.D.A."/>
            <person name="Brescovit A.D."/>
            <person name="Santos A.J."/>
        </authorList>
    </citation>
    <scope>NUCLEOTIDE SEQUENCE</scope>
    <source>
        <tissue evidence="1">Shoot tissue taken approximately 20 cm above the soil surface</tissue>
    </source>
</reference>
<evidence type="ECO:0000313" key="1">
    <source>
        <dbReference type="EMBL" id="JAE00165.1"/>
    </source>
</evidence>
<name>A0A0A9EHH0_ARUDO</name>
<sequence>MAFESSFEYGNLFKGCTWTHVAPTSSKSLRASYFKSEPIDTHTALRLP</sequence>
<proteinExistence type="predicted"/>
<reference evidence="1" key="2">
    <citation type="journal article" date="2015" name="Data Brief">
        <title>Shoot transcriptome of the giant reed, Arundo donax.</title>
        <authorList>
            <person name="Barrero R.A."/>
            <person name="Guerrero F.D."/>
            <person name="Moolhuijzen P."/>
            <person name="Goolsby J.A."/>
            <person name="Tidwell J."/>
            <person name="Bellgard S.E."/>
            <person name="Bellgard M.I."/>
        </authorList>
    </citation>
    <scope>NUCLEOTIDE SEQUENCE</scope>
    <source>
        <tissue evidence="1">Shoot tissue taken approximately 20 cm above the soil surface</tissue>
    </source>
</reference>
<dbReference type="EMBL" id="GBRH01197731">
    <property type="protein sequence ID" value="JAE00165.1"/>
    <property type="molecule type" value="Transcribed_RNA"/>
</dbReference>